<comment type="caution">
    <text evidence="1">The sequence shown here is derived from an EMBL/GenBank/DDBJ whole genome shotgun (WGS) entry which is preliminary data.</text>
</comment>
<organism evidence="1 2">
    <name type="scientific">Characodon lateralis</name>
    <dbReference type="NCBI Taxonomy" id="208331"/>
    <lineage>
        <taxon>Eukaryota</taxon>
        <taxon>Metazoa</taxon>
        <taxon>Chordata</taxon>
        <taxon>Craniata</taxon>
        <taxon>Vertebrata</taxon>
        <taxon>Euteleostomi</taxon>
        <taxon>Actinopterygii</taxon>
        <taxon>Neopterygii</taxon>
        <taxon>Teleostei</taxon>
        <taxon>Neoteleostei</taxon>
        <taxon>Acanthomorphata</taxon>
        <taxon>Ovalentaria</taxon>
        <taxon>Atherinomorphae</taxon>
        <taxon>Cyprinodontiformes</taxon>
        <taxon>Goodeidae</taxon>
        <taxon>Characodon</taxon>
    </lineage>
</organism>
<evidence type="ECO:0000313" key="1">
    <source>
        <dbReference type="EMBL" id="MED6272729.1"/>
    </source>
</evidence>
<dbReference type="Proteomes" id="UP001352852">
    <property type="component" value="Unassembled WGS sequence"/>
</dbReference>
<accession>A0ABU7DET0</accession>
<protein>
    <submittedName>
        <fullName evidence="1">Uncharacterized protein</fullName>
    </submittedName>
</protein>
<evidence type="ECO:0000313" key="2">
    <source>
        <dbReference type="Proteomes" id="UP001352852"/>
    </source>
</evidence>
<name>A0ABU7DET0_9TELE</name>
<dbReference type="EMBL" id="JAHUTJ010023570">
    <property type="protein sequence ID" value="MED6272729.1"/>
    <property type="molecule type" value="Genomic_DNA"/>
</dbReference>
<sequence length="112" mass="12541">MEVLVSSMFPRAALVCREMSSITPLKVPCGIVALKANPLSPGSCRADRSSSSLPNMLQLVYDSSRLRLQSPLLTGSAKPFIKHPNSGFLHIFHVKFQNFFCFSFQHRMVRTK</sequence>
<gene>
    <name evidence="1" type="ORF">CHARACLAT_033431</name>
</gene>
<keyword evidence="2" id="KW-1185">Reference proteome</keyword>
<reference evidence="1 2" key="1">
    <citation type="submission" date="2021-06" db="EMBL/GenBank/DDBJ databases">
        <authorList>
            <person name="Palmer J.M."/>
        </authorList>
    </citation>
    <scope>NUCLEOTIDE SEQUENCE [LARGE SCALE GENOMIC DNA]</scope>
    <source>
        <strain evidence="1 2">CL_MEX2019</strain>
        <tissue evidence="1">Muscle</tissue>
    </source>
</reference>
<proteinExistence type="predicted"/>